<dbReference type="Proteomes" id="UP001642360">
    <property type="component" value="Unassembled WGS sequence"/>
</dbReference>
<organism evidence="6 9">
    <name type="scientific">Ilex paraguariensis</name>
    <name type="common">yerba mate</name>
    <dbReference type="NCBI Taxonomy" id="185542"/>
    <lineage>
        <taxon>Eukaryota</taxon>
        <taxon>Viridiplantae</taxon>
        <taxon>Streptophyta</taxon>
        <taxon>Embryophyta</taxon>
        <taxon>Tracheophyta</taxon>
        <taxon>Spermatophyta</taxon>
        <taxon>Magnoliopsida</taxon>
        <taxon>eudicotyledons</taxon>
        <taxon>Gunneridae</taxon>
        <taxon>Pentapetalae</taxon>
        <taxon>asterids</taxon>
        <taxon>campanulids</taxon>
        <taxon>Aquifoliales</taxon>
        <taxon>Aquifoliaceae</taxon>
        <taxon>Ilex</taxon>
    </lineage>
</organism>
<dbReference type="AlphaFoldDB" id="A0ABC8QRG6"/>
<dbReference type="SMART" id="SM00184">
    <property type="entry name" value="RING"/>
    <property type="match status" value="1"/>
</dbReference>
<dbReference type="InterPro" id="IPR051834">
    <property type="entry name" value="RING_finger_E3_ligase"/>
</dbReference>
<keyword evidence="3" id="KW-0862">Zinc</keyword>
<evidence type="ECO:0000256" key="1">
    <source>
        <dbReference type="ARBA" id="ARBA00022723"/>
    </source>
</evidence>
<dbReference type="EMBL" id="CAUOFW020002441">
    <property type="protein sequence ID" value="CAK9153703.1"/>
    <property type="molecule type" value="Genomic_DNA"/>
</dbReference>
<keyword evidence="2 4" id="KW-0863">Zinc-finger</keyword>
<accession>A0ABC8QRG6</accession>
<feature type="domain" description="RING-type" evidence="5">
    <location>
        <begin position="178"/>
        <end position="219"/>
    </location>
</feature>
<dbReference type="InterPro" id="IPR001841">
    <property type="entry name" value="Znf_RING"/>
</dbReference>
<dbReference type="FunFam" id="3.30.40.10:FF:000611">
    <property type="entry name" value="Zinc finger family protein"/>
    <property type="match status" value="1"/>
</dbReference>
<gene>
    <name evidence="7" type="ORF">ILEXP_LOCUS21992</name>
    <name evidence="6" type="ORF">ILEXP_LOCUS2208</name>
    <name evidence="8" type="ORF">ILEXP_LOCUS57713</name>
</gene>
<dbReference type="Gene3D" id="3.30.40.10">
    <property type="entry name" value="Zinc/RING finger domain, C3HC4 (zinc finger)"/>
    <property type="match status" value="1"/>
</dbReference>
<dbReference type="CDD" id="cd16454">
    <property type="entry name" value="RING-H2_PA-TM-RING"/>
    <property type="match status" value="1"/>
</dbReference>
<dbReference type="Pfam" id="PF13639">
    <property type="entry name" value="zf-RING_2"/>
    <property type="match status" value="1"/>
</dbReference>
<dbReference type="PANTHER" id="PTHR45931">
    <property type="entry name" value="SI:CH211-59O9.10"/>
    <property type="match status" value="1"/>
</dbReference>
<comment type="caution">
    <text evidence="6">The sequence shown here is derived from an EMBL/GenBank/DDBJ whole genome shotgun (WGS) entry which is preliminary data.</text>
</comment>
<protein>
    <recommendedName>
        <fullName evidence="5">RING-type domain-containing protein</fullName>
    </recommendedName>
</protein>
<dbReference type="EMBL" id="CAUOFW020000699">
    <property type="protein sequence ID" value="CAK9135271.1"/>
    <property type="molecule type" value="Genomic_DNA"/>
</dbReference>
<dbReference type="InterPro" id="IPR013083">
    <property type="entry name" value="Znf_RING/FYVE/PHD"/>
</dbReference>
<evidence type="ECO:0000256" key="4">
    <source>
        <dbReference type="PROSITE-ProRule" id="PRU00175"/>
    </source>
</evidence>
<keyword evidence="1" id="KW-0479">Metal-binding</keyword>
<dbReference type="EMBL" id="CAUOFW020009847">
    <property type="protein sequence ID" value="CAK9187204.1"/>
    <property type="molecule type" value="Genomic_DNA"/>
</dbReference>
<evidence type="ECO:0000313" key="7">
    <source>
        <dbReference type="EMBL" id="CAK9153703.1"/>
    </source>
</evidence>
<evidence type="ECO:0000256" key="2">
    <source>
        <dbReference type="ARBA" id="ARBA00022771"/>
    </source>
</evidence>
<evidence type="ECO:0000313" key="6">
    <source>
        <dbReference type="EMBL" id="CAK9135271.1"/>
    </source>
</evidence>
<dbReference type="PANTHER" id="PTHR45931:SF16">
    <property type="entry name" value="RING_U-BOX SUPERFAMILY PROTEIN"/>
    <property type="match status" value="1"/>
</dbReference>
<keyword evidence="9" id="KW-1185">Reference proteome</keyword>
<name>A0ABC8QRG6_9AQUA</name>
<dbReference type="GO" id="GO:0008270">
    <property type="term" value="F:zinc ion binding"/>
    <property type="evidence" value="ECO:0007669"/>
    <property type="project" value="UniProtKB-KW"/>
</dbReference>
<evidence type="ECO:0000313" key="8">
    <source>
        <dbReference type="EMBL" id="CAK9187204.1"/>
    </source>
</evidence>
<sequence>MTGTLPGVECARRRRIHYTVGGADSPSASGSGFTRRSSFCLYTSSHESQLITSSSSSMQRSMVNQEYENENLGKVAREAKERLDERLRAQRKSETKRCQERLRIMGGRNSPSNQERLRGKEIENRTKTSTTQEKLKGIDGRSMVLRDLQTEVFGLKKSGLKRLSWAKLGGKGLEPEECAVCLDQFKVGETLVHLPCAHRFHSRCLEPWLENNAHCPCCRMELLS</sequence>
<evidence type="ECO:0000259" key="5">
    <source>
        <dbReference type="PROSITE" id="PS50089"/>
    </source>
</evidence>
<evidence type="ECO:0000313" key="9">
    <source>
        <dbReference type="Proteomes" id="UP001642360"/>
    </source>
</evidence>
<reference evidence="6 9" key="1">
    <citation type="submission" date="2024-02" db="EMBL/GenBank/DDBJ databases">
        <authorList>
            <person name="Vignale AGUSTIN F."/>
            <person name="Sosa J E."/>
            <person name="Modenutti C."/>
        </authorList>
    </citation>
    <scope>NUCLEOTIDE SEQUENCE [LARGE SCALE GENOMIC DNA]</scope>
</reference>
<dbReference type="SUPFAM" id="SSF57850">
    <property type="entry name" value="RING/U-box"/>
    <property type="match status" value="1"/>
</dbReference>
<dbReference type="PROSITE" id="PS50089">
    <property type="entry name" value="ZF_RING_2"/>
    <property type="match status" value="1"/>
</dbReference>
<evidence type="ECO:0000256" key="3">
    <source>
        <dbReference type="ARBA" id="ARBA00022833"/>
    </source>
</evidence>
<proteinExistence type="predicted"/>